<keyword evidence="8 11" id="KW-0819">tRNA processing</keyword>
<keyword evidence="5 11" id="KW-0489">Methyltransferase</keyword>
<dbReference type="GO" id="GO:0005737">
    <property type="term" value="C:cytoplasm"/>
    <property type="evidence" value="ECO:0007669"/>
    <property type="project" value="UniProtKB-SubCell"/>
</dbReference>
<dbReference type="PANTHER" id="PTHR48410">
    <property type="entry name" value="GLYCOSYLINOSITOL PHOSPHORYLCERAMIDE MANNOSYL TRANSFERASE 1"/>
    <property type="match status" value="1"/>
</dbReference>
<dbReference type="InterPro" id="IPR015338">
    <property type="entry name" value="GT64_dom"/>
</dbReference>
<dbReference type="GO" id="GO:0106340">
    <property type="term" value="F:tRNA (guanosine(34)-2'-O)-methyltransferase activity"/>
    <property type="evidence" value="ECO:0007669"/>
    <property type="project" value="UniProtKB-ARBA"/>
</dbReference>
<dbReference type="GO" id="GO:0016757">
    <property type="term" value="F:glycosyltransferase activity"/>
    <property type="evidence" value="ECO:0007669"/>
    <property type="project" value="InterPro"/>
</dbReference>
<feature type="binding site" evidence="11">
    <location>
        <position position="55"/>
    </location>
    <ligand>
        <name>S-adenosyl-L-methionine</name>
        <dbReference type="ChEBI" id="CHEBI:59789"/>
    </ligand>
</feature>
<evidence type="ECO:0000256" key="3">
    <source>
        <dbReference type="ARBA" id="ARBA00008700"/>
    </source>
</evidence>
<evidence type="ECO:0000256" key="6">
    <source>
        <dbReference type="ARBA" id="ARBA00022679"/>
    </source>
</evidence>
<dbReference type="HOGENOM" id="CLU_031006_0_0_1"/>
<feature type="binding site" evidence="11">
    <location>
        <position position="121"/>
    </location>
    <ligand>
        <name>S-adenosyl-L-methionine</name>
        <dbReference type="ChEBI" id="CHEBI:59789"/>
    </ligand>
</feature>
<keyword evidence="4 11" id="KW-0963">Cytoplasm</keyword>
<dbReference type="GO" id="GO:0002128">
    <property type="term" value="P:tRNA nucleoside ribose methylation"/>
    <property type="evidence" value="ECO:0007669"/>
    <property type="project" value="UniProtKB-UniRule"/>
</dbReference>
<organism evidence="14">
    <name type="scientific">Oryza punctata</name>
    <name type="common">Red rice</name>
    <dbReference type="NCBI Taxonomy" id="4537"/>
    <lineage>
        <taxon>Eukaryota</taxon>
        <taxon>Viridiplantae</taxon>
        <taxon>Streptophyta</taxon>
        <taxon>Embryophyta</taxon>
        <taxon>Tracheophyta</taxon>
        <taxon>Spermatophyta</taxon>
        <taxon>Magnoliopsida</taxon>
        <taxon>Liliopsida</taxon>
        <taxon>Poales</taxon>
        <taxon>Poaceae</taxon>
        <taxon>BOP clade</taxon>
        <taxon>Oryzoideae</taxon>
        <taxon>Oryzeae</taxon>
        <taxon>Oryzinae</taxon>
        <taxon>Oryza</taxon>
    </lineage>
</organism>
<keyword evidence="9" id="KW-1015">Disulfide bond</keyword>
<comment type="function">
    <text evidence="11">Methylates the 2'-O-ribose of nucleotides at positions 32 and 34 of the tRNA anticodon loop of substrate tRNAs.</text>
</comment>
<dbReference type="GO" id="GO:0002181">
    <property type="term" value="P:cytoplasmic translation"/>
    <property type="evidence" value="ECO:0007669"/>
    <property type="project" value="UniProtKB-UniRule"/>
</dbReference>
<dbReference type="InterPro" id="IPR029044">
    <property type="entry name" value="Nucleotide-diphossugar_trans"/>
</dbReference>
<feature type="domain" description="Glycosyl transferase 64" evidence="13">
    <location>
        <begin position="394"/>
        <end position="531"/>
    </location>
</feature>
<dbReference type="STRING" id="4537.A0A0E0LFE4"/>
<dbReference type="HAMAP" id="MF_03162">
    <property type="entry name" value="RNA_methyltr_E_TRM7"/>
    <property type="match status" value="1"/>
</dbReference>
<evidence type="ECO:0000256" key="8">
    <source>
        <dbReference type="ARBA" id="ARBA00022694"/>
    </source>
</evidence>
<dbReference type="SUPFAM" id="SSF53335">
    <property type="entry name" value="S-adenosyl-L-methionine-dependent methyltransferases"/>
    <property type="match status" value="1"/>
</dbReference>
<accession>A0A0E0LFE4</accession>
<dbReference type="InterPro" id="IPR053318">
    <property type="entry name" value="GT64"/>
</dbReference>
<feature type="binding site" evidence="11">
    <location>
        <position position="146"/>
    </location>
    <ligand>
        <name>S-adenosyl-L-methionine</name>
        <dbReference type="ChEBI" id="CHEBI:59789"/>
    </ligand>
</feature>
<sequence length="605" mass="66279">MGKASKDKRDIYYRKAKEEGWRARSAFKLLQIDQEFNIFHGVKRVVDLCAAPGSWSQVLSRNLYVPAKQSPDCNIVLFLAPDYFASVLMGDYTREGDLPLIVAIDLQPMAPIEGVIQVQGDITNARTAEVVIRHFDGCKADLVVCDGAPDVTGLHDMDEFVQSQLILAALTIVTHVLKVGGKFVAKIFRGKDTSLLYCQLKLFFSQVTFAKPKSSRNSSIEAFAVCENYSPPEGFKEKDLYHLLEKVGTPSGADDLDCRSGWLEGPNKVYIPFLACGDLSGYDSDRSYPLPCTESGSYQSLDPVQPPIAPPYKTALEMKKQLQAAADRRYGSGRRGYLPLRHPPVAPGRFTACLLAVAAVTTTFALALALNLHRPDLSAAAAYAASPRGGGGGYAVVINTWKRYDLLRRSVAHYSGCAGVDAVHVVWSEPEEPTEELRGSILNCSGGAGVRFVINAEDSLNNRFRPIQGLTTDAVFSVDDDLIVPCSTLRFAFGVWQSAPSAMVGFVPRMHWLADPGSNAKEYRYGSWWNCEDIAMSFLVANVTGGPPVWVQGRIFEIGSSGISSLKGHDLQRSKCLNTFSAMYGHMPLVATTVKAVDSRTSWFW</sequence>
<keyword evidence="15" id="KW-1185">Reference proteome</keyword>
<dbReference type="Pfam" id="PF01728">
    <property type="entry name" value="FtsJ"/>
    <property type="match status" value="1"/>
</dbReference>
<dbReference type="GO" id="GO:0005634">
    <property type="term" value="C:nucleus"/>
    <property type="evidence" value="ECO:0007669"/>
    <property type="project" value="UniProtKB-SubCell"/>
</dbReference>
<dbReference type="InterPro" id="IPR029063">
    <property type="entry name" value="SAM-dependent_MTases_sf"/>
</dbReference>
<dbReference type="Gene3D" id="3.90.550.10">
    <property type="entry name" value="Spore Coat Polysaccharide Biosynthesis Protein SpsA, Chain A"/>
    <property type="match status" value="2"/>
</dbReference>
<feature type="binding site" evidence="11">
    <location>
        <position position="53"/>
    </location>
    <ligand>
        <name>S-adenosyl-L-methionine</name>
        <dbReference type="ChEBI" id="CHEBI:59789"/>
    </ligand>
</feature>
<dbReference type="PANTHER" id="PTHR48410:SF1">
    <property type="entry name" value="GLYCOSYLINOSITOL PHOSPHORYLCERAMIDE MANNOSYL TRANSFERASE 1"/>
    <property type="match status" value="1"/>
</dbReference>
<dbReference type="Gramene" id="OPUNC06G24430.1">
    <property type="protein sequence ID" value="OPUNC06G24430.1"/>
    <property type="gene ID" value="OPUNC06G24430"/>
</dbReference>
<protein>
    <recommendedName>
        <fullName evidence="11">Putative tRNA (cytidine(32)/guanosine(34)-2'-O)-methyltransferase</fullName>
        <ecNumber evidence="11">2.1.1.205</ecNumber>
    </recommendedName>
    <alternativeName>
        <fullName evidence="11">2'-O-ribose RNA methyltransferase TRM7 homolog</fullName>
    </alternativeName>
</protein>
<feature type="binding site" evidence="11">
    <location>
        <position position="105"/>
    </location>
    <ligand>
        <name>S-adenosyl-L-methionine</name>
        <dbReference type="ChEBI" id="CHEBI:59789"/>
    </ligand>
</feature>
<comment type="catalytic activity">
    <reaction evidence="10 11">
        <text>cytidine(32)/guanosine(34) in tRNA + 2 S-adenosyl-L-methionine = 2'-O-methylcytidine(32)/2'-O-methylguanosine(34) in tRNA + 2 S-adenosyl-L-homocysteine + 2 H(+)</text>
        <dbReference type="Rhea" id="RHEA:42396"/>
        <dbReference type="Rhea" id="RHEA-COMP:10246"/>
        <dbReference type="Rhea" id="RHEA-COMP:10247"/>
        <dbReference type="ChEBI" id="CHEBI:15378"/>
        <dbReference type="ChEBI" id="CHEBI:57856"/>
        <dbReference type="ChEBI" id="CHEBI:59789"/>
        <dbReference type="ChEBI" id="CHEBI:74269"/>
        <dbReference type="ChEBI" id="CHEBI:74445"/>
        <dbReference type="ChEBI" id="CHEBI:74495"/>
        <dbReference type="ChEBI" id="CHEBI:82748"/>
        <dbReference type="EC" id="2.1.1.205"/>
    </reaction>
</comment>
<dbReference type="Gene3D" id="3.40.50.150">
    <property type="entry name" value="Vaccinia Virus protein VP39"/>
    <property type="match status" value="1"/>
</dbReference>
<proteinExistence type="inferred from homology"/>
<evidence type="ECO:0000256" key="2">
    <source>
        <dbReference type="ARBA" id="ARBA00004496"/>
    </source>
</evidence>
<feature type="domain" description="Ribosomal RNA methyltransferase FtsJ" evidence="12">
    <location>
        <begin position="21"/>
        <end position="229"/>
    </location>
</feature>
<evidence type="ECO:0000256" key="1">
    <source>
        <dbReference type="ARBA" id="ARBA00004123"/>
    </source>
</evidence>
<comment type="similarity">
    <text evidence="3">Belongs to the glycosyltransferase 64 family.</text>
</comment>
<keyword evidence="6 11" id="KW-0808">Transferase</keyword>
<dbReference type="Pfam" id="PF09258">
    <property type="entry name" value="Glyco_transf_64"/>
    <property type="match status" value="1"/>
</dbReference>
<evidence type="ECO:0000259" key="12">
    <source>
        <dbReference type="Pfam" id="PF01728"/>
    </source>
</evidence>
<evidence type="ECO:0000256" key="7">
    <source>
        <dbReference type="ARBA" id="ARBA00022691"/>
    </source>
</evidence>
<keyword evidence="7 11" id="KW-0949">S-adenosyl-L-methionine</keyword>
<dbReference type="HAMAP" id="MF_01547">
    <property type="entry name" value="RNA_methyltr_E"/>
    <property type="match status" value="1"/>
</dbReference>
<dbReference type="InterPro" id="IPR028590">
    <property type="entry name" value="RNA_methyltr_E_TRM7"/>
</dbReference>
<feature type="active site" description="Proton acceptor" evidence="11">
    <location>
        <position position="186"/>
    </location>
</feature>
<evidence type="ECO:0000313" key="15">
    <source>
        <dbReference type="Proteomes" id="UP000026962"/>
    </source>
</evidence>
<dbReference type="eggNOG" id="KOG1022">
    <property type="taxonomic scope" value="Eukaryota"/>
</dbReference>
<reference evidence="14" key="2">
    <citation type="submission" date="2018-05" db="EMBL/GenBank/DDBJ databases">
        <title>OpunRS2 (Oryza punctata Reference Sequence Version 2).</title>
        <authorList>
            <person name="Zhang J."/>
            <person name="Kudrna D."/>
            <person name="Lee S."/>
            <person name="Talag J."/>
            <person name="Welchert J."/>
            <person name="Wing R.A."/>
        </authorList>
    </citation>
    <scope>NUCLEOTIDE SEQUENCE [LARGE SCALE GENOMIC DNA]</scope>
</reference>
<dbReference type="AlphaFoldDB" id="A0A0E0LFE4"/>
<evidence type="ECO:0000256" key="11">
    <source>
        <dbReference type="HAMAP-Rule" id="MF_03162"/>
    </source>
</evidence>
<dbReference type="eggNOG" id="KOG1099">
    <property type="taxonomic scope" value="Eukaryota"/>
</dbReference>
<dbReference type="InterPro" id="IPR002877">
    <property type="entry name" value="RNA_MeTrfase_FtsJ_dom"/>
</dbReference>
<dbReference type="FunFam" id="3.40.50.150:FF:000040">
    <property type="entry name" value="Putative ribosomal RNA methyltransferase 1"/>
    <property type="match status" value="1"/>
</dbReference>
<name>A0A0E0LFE4_ORYPU</name>
<evidence type="ECO:0000259" key="13">
    <source>
        <dbReference type="Pfam" id="PF09258"/>
    </source>
</evidence>
<evidence type="ECO:0000256" key="5">
    <source>
        <dbReference type="ARBA" id="ARBA00022603"/>
    </source>
</evidence>
<dbReference type="SUPFAM" id="SSF53448">
    <property type="entry name" value="Nucleotide-diphospho-sugar transferases"/>
    <property type="match status" value="1"/>
</dbReference>
<evidence type="ECO:0000256" key="4">
    <source>
        <dbReference type="ARBA" id="ARBA00022490"/>
    </source>
</evidence>
<dbReference type="OMA" id="WWNCEDI"/>
<comment type="similarity">
    <text evidence="11">Belongs to the class I-like SAM-binding methyltransferase superfamily. RNA methyltransferase RlmE family. TRM7 subfamily.</text>
</comment>
<evidence type="ECO:0000256" key="9">
    <source>
        <dbReference type="ARBA" id="ARBA00023157"/>
    </source>
</evidence>
<dbReference type="EnsemblPlants" id="OPUNC06G24430.1">
    <property type="protein sequence ID" value="OPUNC06G24430.1"/>
    <property type="gene ID" value="OPUNC06G24430"/>
</dbReference>
<dbReference type="GO" id="GO:0016020">
    <property type="term" value="C:membrane"/>
    <property type="evidence" value="ECO:0007669"/>
    <property type="project" value="InterPro"/>
</dbReference>
<comment type="subcellular location">
    <subcellularLocation>
        <location evidence="2 11">Cytoplasm</location>
    </subcellularLocation>
    <subcellularLocation>
        <location evidence="1">Nucleus</location>
    </subcellularLocation>
</comment>
<evidence type="ECO:0000256" key="10">
    <source>
        <dbReference type="ARBA" id="ARBA00048902"/>
    </source>
</evidence>
<evidence type="ECO:0000313" key="14">
    <source>
        <dbReference type="EnsemblPlants" id="OPUNC06G24430.1"/>
    </source>
</evidence>
<dbReference type="Proteomes" id="UP000026962">
    <property type="component" value="Chromosome 6"/>
</dbReference>
<reference evidence="14" key="1">
    <citation type="submission" date="2015-04" db="UniProtKB">
        <authorList>
            <consortium name="EnsemblPlants"/>
        </authorList>
    </citation>
    <scope>IDENTIFICATION</scope>
</reference>
<dbReference type="InterPro" id="IPR015507">
    <property type="entry name" value="rRNA-MeTfrase_E"/>
</dbReference>
<dbReference type="EC" id="2.1.1.205" evidence="11"/>